<dbReference type="Proteomes" id="UP000198414">
    <property type="component" value="Unassembled WGS sequence"/>
</dbReference>
<accession>A0A1Z5IVM2</accession>
<proteinExistence type="predicted"/>
<dbReference type="AlphaFoldDB" id="A0A1Z5IVM2"/>
<dbReference type="InterPro" id="IPR027417">
    <property type="entry name" value="P-loop_NTPase"/>
</dbReference>
<comment type="caution">
    <text evidence="2">The sequence shown here is derived from an EMBL/GenBank/DDBJ whole genome shotgun (WGS) entry which is preliminary data.</text>
</comment>
<gene>
    <name evidence="2" type="ORF">IWT25_00797</name>
</gene>
<dbReference type="InterPro" id="IPR011704">
    <property type="entry name" value="ATPase_dyneun-rel_AAA"/>
</dbReference>
<evidence type="ECO:0000313" key="2">
    <source>
        <dbReference type="EMBL" id="GAX05491.1"/>
    </source>
</evidence>
<sequence length="385" mass="42508">MLSFQELVTAIPVVLKAGNVPAIVGEAGIGKSALVQTVAEKMNAKLFTTVVSLSEKGDLAIPIPPMTEKAFVKTSAYGELADVKFGYTHTLIEIIQWAQAHPQQPIIWFLDEFNRGTQAVQSELMNLVLQRQINSLRLPDQVHMVLAENPDATMAGFETSDYGVTVGDAAINDRTVRLVMQADVSDWLQWAKSKGNIIGSVQRFIEENPQQLAPKEHDDDLYPTPRAWERVSSNLQALGELPADEQQRLRLDLLQGDLGVTVGQSFEQFVRQQTAGLTAQEIYAGDTLKPAVAQIFNEAGIDQQQSIMNSLIQQTDTYPLTDGTYASRFTTLLNLMPVDAQFAVALKLTEVPDLLERLYQAAQETPLVKQLYDQLTAIGLKNNVN</sequence>
<dbReference type="GO" id="GO:0016887">
    <property type="term" value="F:ATP hydrolysis activity"/>
    <property type="evidence" value="ECO:0007669"/>
    <property type="project" value="InterPro"/>
</dbReference>
<name>A0A1Z5IVM2_9LACO</name>
<feature type="domain" description="ATPase dynein-related AAA" evidence="1">
    <location>
        <begin position="23"/>
        <end position="151"/>
    </location>
</feature>
<dbReference type="SUPFAM" id="SSF52540">
    <property type="entry name" value="P-loop containing nucleoside triphosphate hydrolases"/>
    <property type="match status" value="1"/>
</dbReference>
<dbReference type="Pfam" id="PF07728">
    <property type="entry name" value="AAA_5"/>
    <property type="match status" value="1"/>
</dbReference>
<organism evidence="2 3">
    <name type="scientific">Secundilactobacillus pentosiphilus</name>
    <dbReference type="NCBI Taxonomy" id="1714682"/>
    <lineage>
        <taxon>Bacteria</taxon>
        <taxon>Bacillati</taxon>
        <taxon>Bacillota</taxon>
        <taxon>Bacilli</taxon>
        <taxon>Lactobacillales</taxon>
        <taxon>Lactobacillaceae</taxon>
        <taxon>Secundilactobacillus</taxon>
    </lineage>
</organism>
<reference evidence="2 3" key="1">
    <citation type="submission" date="2015-11" db="EMBL/GenBank/DDBJ databases">
        <title>Draft genome sequences of new species of the genus Lactobacillus isolated from orchardgrass silage.</title>
        <authorList>
            <person name="Tohno M."/>
            <person name="Tanizawa Y."/>
            <person name="Arita M."/>
        </authorList>
    </citation>
    <scope>NUCLEOTIDE SEQUENCE [LARGE SCALE GENOMIC DNA]</scope>
    <source>
        <strain evidence="2 3">IWT25</strain>
    </source>
</reference>
<protein>
    <submittedName>
        <fullName evidence="2">ATPase</fullName>
    </submittedName>
</protein>
<evidence type="ECO:0000259" key="1">
    <source>
        <dbReference type="Pfam" id="PF07728"/>
    </source>
</evidence>
<dbReference type="Gene3D" id="3.40.50.300">
    <property type="entry name" value="P-loop containing nucleotide triphosphate hydrolases"/>
    <property type="match status" value="1"/>
</dbReference>
<dbReference type="OrthoDB" id="40849at2"/>
<dbReference type="GO" id="GO:0005524">
    <property type="term" value="F:ATP binding"/>
    <property type="evidence" value="ECO:0007669"/>
    <property type="project" value="InterPro"/>
</dbReference>
<dbReference type="EMBL" id="BCMI01000005">
    <property type="protein sequence ID" value="GAX05491.1"/>
    <property type="molecule type" value="Genomic_DNA"/>
</dbReference>
<evidence type="ECO:0000313" key="3">
    <source>
        <dbReference type="Proteomes" id="UP000198414"/>
    </source>
</evidence>
<dbReference type="RefSeq" id="WP_089120792.1">
    <property type="nucleotide sequence ID" value="NZ_BCMI01000005.1"/>
</dbReference>